<dbReference type="InterPro" id="IPR005738">
    <property type="entry name" value="TopoIII"/>
</dbReference>
<dbReference type="GO" id="GO:0003917">
    <property type="term" value="F:DNA topoisomerase type I (single strand cut, ATP-independent) activity"/>
    <property type="evidence" value="ECO:0007669"/>
    <property type="project" value="UniProtKB-EC"/>
</dbReference>
<dbReference type="InterPro" id="IPR000380">
    <property type="entry name" value="Topo_IA"/>
</dbReference>
<dbReference type="PROSITE" id="PS52039">
    <property type="entry name" value="TOPO_IA_2"/>
    <property type="match status" value="1"/>
</dbReference>
<evidence type="ECO:0000256" key="7">
    <source>
        <dbReference type="ARBA" id="ARBA00023125"/>
    </source>
</evidence>
<evidence type="ECO:0000256" key="1">
    <source>
        <dbReference type="ARBA" id="ARBA00000213"/>
    </source>
</evidence>
<dbReference type="InterPro" id="IPR013826">
    <property type="entry name" value="Topo_IA_cen_sub3"/>
</dbReference>
<dbReference type="Pfam" id="PF01131">
    <property type="entry name" value="Topoisom_bac"/>
    <property type="match status" value="1"/>
</dbReference>
<dbReference type="GO" id="GO:0046872">
    <property type="term" value="F:metal ion binding"/>
    <property type="evidence" value="ECO:0007669"/>
    <property type="project" value="UniProtKB-KW"/>
</dbReference>
<dbReference type="EC" id="5.6.2.1" evidence="3"/>
<feature type="domain" description="Toprim" evidence="13">
    <location>
        <begin position="2"/>
        <end position="135"/>
    </location>
</feature>
<dbReference type="InterPro" id="IPR023406">
    <property type="entry name" value="Topo_IA_AS"/>
</dbReference>
<evidence type="ECO:0000256" key="2">
    <source>
        <dbReference type="ARBA" id="ARBA00009446"/>
    </source>
</evidence>
<keyword evidence="16" id="KW-1185">Reference proteome</keyword>
<dbReference type="PROSITE" id="PS00396">
    <property type="entry name" value="TOPO_IA_1"/>
    <property type="match status" value="1"/>
</dbReference>
<comment type="catalytic activity">
    <reaction evidence="1">
        <text>ATP-independent breakage of single-stranded DNA, followed by passage and rejoining.</text>
        <dbReference type="EC" id="5.6.2.1"/>
    </reaction>
</comment>
<gene>
    <name evidence="15" type="ORF">666</name>
</gene>
<dbReference type="OrthoDB" id="9803554at2"/>
<keyword evidence="6" id="KW-0799">Topoisomerase</keyword>
<dbReference type="EMBL" id="CGIH01000009">
    <property type="protein sequence ID" value="CFX16139.1"/>
    <property type="molecule type" value="Genomic_DNA"/>
</dbReference>
<keyword evidence="8 15" id="KW-0413">Isomerase</keyword>
<dbReference type="GO" id="GO:0006281">
    <property type="term" value="P:DNA repair"/>
    <property type="evidence" value="ECO:0007669"/>
    <property type="project" value="TreeGrafter"/>
</dbReference>
<evidence type="ECO:0000256" key="11">
    <source>
        <dbReference type="ARBA" id="ARBA00032235"/>
    </source>
</evidence>
<dbReference type="PROSITE" id="PS50880">
    <property type="entry name" value="TOPRIM"/>
    <property type="match status" value="1"/>
</dbReference>
<dbReference type="SMART" id="SM00437">
    <property type="entry name" value="TOP1Ac"/>
    <property type="match status" value="1"/>
</dbReference>
<dbReference type="PRINTS" id="PR00417">
    <property type="entry name" value="PRTPISMRASEI"/>
</dbReference>
<protein>
    <recommendedName>
        <fullName evidence="3">DNA topoisomerase</fullName>
        <ecNumber evidence="3">5.6.2.1</ecNumber>
    </recommendedName>
    <alternativeName>
        <fullName evidence="12">Omega-protein</fullName>
    </alternativeName>
    <alternativeName>
        <fullName evidence="11">Relaxing enzyme</fullName>
    </alternativeName>
    <alternativeName>
        <fullName evidence="9">Swivelase</fullName>
    </alternativeName>
    <alternativeName>
        <fullName evidence="10">Untwisting enzyme</fullName>
    </alternativeName>
</protein>
<comment type="similarity">
    <text evidence="2">Belongs to the type IA topoisomerase family.</text>
</comment>
<dbReference type="GO" id="GO:0043597">
    <property type="term" value="C:cytoplasmic replication fork"/>
    <property type="evidence" value="ECO:0007669"/>
    <property type="project" value="TreeGrafter"/>
</dbReference>
<evidence type="ECO:0000256" key="3">
    <source>
        <dbReference type="ARBA" id="ARBA00012891"/>
    </source>
</evidence>
<dbReference type="SMART" id="SM00436">
    <property type="entry name" value="TOP1Bc"/>
    <property type="match status" value="1"/>
</dbReference>
<evidence type="ECO:0000259" key="14">
    <source>
        <dbReference type="PROSITE" id="PS52039"/>
    </source>
</evidence>
<evidence type="ECO:0000256" key="4">
    <source>
        <dbReference type="ARBA" id="ARBA00022723"/>
    </source>
</evidence>
<dbReference type="InterPro" id="IPR023405">
    <property type="entry name" value="Topo_IA_core_domain"/>
</dbReference>
<dbReference type="InterPro" id="IPR025589">
    <property type="entry name" value="Toprim_C_rpt"/>
</dbReference>
<dbReference type="GO" id="GO:0006265">
    <property type="term" value="P:DNA topological change"/>
    <property type="evidence" value="ECO:0007669"/>
    <property type="project" value="InterPro"/>
</dbReference>
<keyword evidence="4" id="KW-0479">Metal-binding</keyword>
<evidence type="ECO:0000313" key="16">
    <source>
        <dbReference type="Proteomes" id="UP000045545"/>
    </source>
</evidence>
<evidence type="ECO:0000256" key="12">
    <source>
        <dbReference type="ARBA" id="ARBA00032877"/>
    </source>
</evidence>
<dbReference type="InterPro" id="IPR006171">
    <property type="entry name" value="TOPRIM_dom"/>
</dbReference>
<name>A0A0E4G9J9_9FIRM</name>
<dbReference type="Gene3D" id="3.40.50.140">
    <property type="match status" value="1"/>
</dbReference>
<dbReference type="InterPro" id="IPR034144">
    <property type="entry name" value="TOPRIM_TopoIII"/>
</dbReference>
<dbReference type="Gene3D" id="1.10.460.10">
    <property type="entry name" value="Topoisomerase I, domain 2"/>
    <property type="match status" value="1"/>
</dbReference>
<sequence length="695" mass="78415">MSVLIITEKPSVAMDIGKVLGGFSRQDGYLEKPDMIISWAVGHLVELAMPQDYYPELEKWNLNDLPILPEEFRLKPNPAARKQLQILKGLINRRDVNRLINACDAGREGELIFRNIIQFLNCHKPHDRLWLSETTPAAVKAAFNNLRSSAEVENLFLAATARSQADWLVGINTTRAYTTKYNEILTVGRVQTPTLALIVNRDQEIDGFVPQKYWEIEAKFNTGHQNYFIGKWFCGELDRFNSKGEAEAVLNKLIPGSIAQVVKVEQNEKTEQPPMLFNLTDLQKESNKQFGFTAEQTLLITQGLYEKRLLTYPRTDSRHLTEAMSATLPARLNALQKTELDTVVKSITNTDITNKRYVDDLKVSDHTAIVVTEVSPDLSALTADEIKIYILVAKRLVGIFLPPARITQTNIITSCQGETFKTKGKTLLEEGWKKLYIDDVEDGNDSPPLPVLIEGQEINLHESQVLDKQTQPPKRYNEADLLSAMENAGKQVEDEELREVMKGKGLGTPATRAAIIEKLISTGYITRQKKTLVATDKGKTLIDIVSTRLKDPEMTGEWEKKLIDIELGKRNFILFSQEIKQFTQDVVNEIKAQEVTTTSFTDRNSVGVCPLCGKPVIENKKAYSCSGWKEGCKFTIWKQIAGKSISQAQAKKIISKGKSDLIKGFKSRKDSVFDAYLRLDNGSIIFEFPKRNRKE</sequence>
<evidence type="ECO:0000259" key="13">
    <source>
        <dbReference type="PROSITE" id="PS50880"/>
    </source>
</evidence>
<evidence type="ECO:0000256" key="9">
    <source>
        <dbReference type="ARBA" id="ARBA00030003"/>
    </source>
</evidence>
<evidence type="ECO:0000256" key="8">
    <source>
        <dbReference type="ARBA" id="ARBA00023235"/>
    </source>
</evidence>
<dbReference type="STRING" id="690567.666"/>
<dbReference type="GO" id="GO:0003677">
    <property type="term" value="F:DNA binding"/>
    <property type="evidence" value="ECO:0007669"/>
    <property type="project" value="UniProtKB-KW"/>
</dbReference>
<proteinExistence type="inferred from homology"/>
<dbReference type="Gene3D" id="1.10.290.10">
    <property type="entry name" value="Topoisomerase I, domain 4"/>
    <property type="match status" value="1"/>
</dbReference>
<dbReference type="InterPro" id="IPR013824">
    <property type="entry name" value="Topo_IA_cen_sub1"/>
</dbReference>
<keyword evidence="5" id="KW-0460">Magnesium</keyword>
<accession>A0A0E4G9J9</accession>
<dbReference type="PANTHER" id="PTHR11390">
    <property type="entry name" value="PROKARYOTIC DNA TOPOISOMERASE"/>
    <property type="match status" value="1"/>
</dbReference>
<organism evidence="15 16">
    <name type="scientific">Syntrophomonas zehnderi OL-4</name>
    <dbReference type="NCBI Taxonomy" id="690567"/>
    <lineage>
        <taxon>Bacteria</taxon>
        <taxon>Bacillati</taxon>
        <taxon>Bacillota</taxon>
        <taxon>Clostridia</taxon>
        <taxon>Eubacteriales</taxon>
        <taxon>Syntrophomonadaceae</taxon>
        <taxon>Syntrophomonas</taxon>
    </lineage>
</organism>
<dbReference type="InterPro" id="IPR013825">
    <property type="entry name" value="Topo_IA_cen_sub2"/>
</dbReference>
<dbReference type="Proteomes" id="UP000045545">
    <property type="component" value="Unassembled WGS sequence"/>
</dbReference>
<dbReference type="InterPro" id="IPR003601">
    <property type="entry name" value="Topo_IA_2"/>
</dbReference>
<feature type="domain" description="Topo IA-type catalytic" evidence="14">
    <location>
        <begin position="152"/>
        <end position="587"/>
    </location>
</feature>
<dbReference type="GO" id="GO:0006310">
    <property type="term" value="P:DNA recombination"/>
    <property type="evidence" value="ECO:0007669"/>
    <property type="project" value="TreeGrafter"/>
</dbReference>
<dbReference type="AlphaFoldDB" id="A0A0E4G9J9"/>
<dbReference type="InterPro" id="IPR013497">
    <property type="entry name" value="Topo_IA_cen"/>
</dbReference>
<dbReference type="PANTHER" id="PTHR11390:SF21">
    <property type="entry name" value="DNA TOPOISOMERASE 3-ALPHA"/>
    <property type="match status" value="1"/>
</dbReference>
<evidence type="ECO:0000256" key="10">
    <source>
        <dbReference type="ARBA" id="ARBA00031985"/>
    </source>
</evidence>
<keyword evidence="7" id="KW-0238">DNA-binding</keyword>
<dbReference type="SMART" id="SM00493">
    <property type="entry name" value="TOPRIM"/>
    <property type="match status" value="1"/>
</dbReference>
<evidence type="ECO:0000256" key="5">
    <source>
        <dbReference type="ARBA" id="ARBA00022842"/>
    </source>
</evidence>
<dbReference type="NCBIfam" id="NF005829">
    <property type="entry name" value="PRK07726.1"/>
    <property type="match status" value="1"/>
</dbReference>
<dbReference type="Pfam" id="PF13342">
    <property type="entry name" value="Toprim_Crpt"/>
    <property type="match status" value="1"/>
</dbReference>
<evidence type="ECO:0000313" key="15">
    <source>
        <dbReference type="EMBL" id="CFX16139.1"/>
    </source>
</evidence>
<dbReference type="CDD" id="cd00186">
    <property type="entry name" value="TOP1Ac"/>
    <property type="match status" value="1"/>
</dbReference>
<dbReference type="InterPro" id="IPR003602">
    <property type="entry name" value="Topo_IA_DNA-bd_dom"/>
</dbReference>
<dbReference type="CDD" id="cd03362">
    <property type="entry name" value="TOPRIM_TopoIA_TopoIII"/>
    <property type="match status" value="1"/>
</dbReference>
<dbReference type="Pfam" id="PF01751">
    <property type="entry name" value="Toprim"/>
    <property type="match status" value="1"/>
</dbReference>
<dbReference type="RefSeq" id="WP_046495771.1">
    <property type="nucleotide sequence ID" value="NZ_CGIH01000009.1"/>
</dbReference>
<evidence type="ECO:0000256" key="6">
    <source>
        <dbReference type="ARBA" id="ARBA00023029"/>
    </source>
</evidence>
<dbReference type="Gene3D" id="2.70.20.10">
    <property type="entry name" value="Topoisomerase I, domain 3"/>
    <property type="match status" value="1"/>
</dbReference>
<dbReference type="NCBIfam" id="TIGR01056">
    <property type="entry name" value="topB"/>
    <property type="match status" value="1"/>
</dbReference>
<dbReference type="SUPFAM" id="SSF56712">
    <property type="entry name" value="Prokaryotic type I DNA topoisomerase"/>
    <property type="match status" value="1"/>
</dbReference>
<reference evidence="15 16" key="1">
    <citation type="submission" date="2015-03" db="EMBL/GenBank/DDBJ databases">
        <authorList>
            <person name="Murphy D."/>
        </authorList>
    </citation>
    <scope>NUCLEOTIDE SEQUENCE [LARGE SCALE GENOMIC DNA]</scope>
    <source>
        <strain evidence="15 16">OL-4</strain>
    </source>
</reference>